<feature type="region of interest" description="Disordered" evidence="1">
    <location>
        <begin position="1"/>
        <end position="24"/>
    </location>
</feature>
<feature type="non-terminal residue" evidence="2">
    <location>
        <position position="54"/>
    </location>
</feature>
<feature type="non-terminal residue" evidence="2">
    <location>
        <position position="1"/>
    </location>
</feature>
<gene>
    <name evidence="2" type="ORF">METZ01_LOCUS398582</name>
</gene>
<organism evidence="2">
    <name type="scientific">marine metagenome</name>
    <dbReference type="NCBI Taxonomy" id="408172"/>
    <lineage>
        <taxon>unclassified sequences</taxon>
        <taxon>metagenomes</taxon>
        <taxon>ecological metagenomes</taxon>
    </lineage>
</organism>
<protein>
    <submittedName>
        <fullName evidence="2">Uncharacterized protein</fullName>
    </submittedName>
</protein>
<dbReference type="EMBL" id="UINC01151867">
    <property type="protein sequence ID" value="SVD45728.1"/>
    <property type="molecule type" value="Genomic_DNA"/>
</dbReference>
<reference evidence="2" key="1">
    <citation type="submission" date="2018-05" db="EMBL/GenBank/DDBJ databases">
        <authorList>
            <person name="Lanie J.A."/>
            <person name="Ng W.-L."/>
            <person name="Kazmierczak K.M."/>
            <person name="Andrzejewski T.M."/>
            <person name="Davidsen T.M."/>
            <person name="Wayne K.J."/>
            <person name="Tettelin H."/>
            <person name="Glass J.I."/>
            <person name="Rusch D."/>
            <person name="Podicherti R."/>
            <person name="Tsui H.-C.T."/>
            <person name="Winkler M.E."/>
        </authorList>
    </citation>
    <scope>NUCLEOTIDE SEQUENCE</scope>
</reference>
<feature type="compositionally biased region" description="Polar residues" evidence="1">
    <location>
        <begin position="9"/>
        <end position="24"/>
    </location>
</feature>
<evidence type="ECO:0000256" key="1">
    <source>
        <dbReference type="SAM" id="MobiDB-lite"/>
    </source>
</evidence>
<evidence type="ECO:0000313" key="2">
    <source>
        <dbReference type="EMBL" id="SVD45728.1"/>
    </source>
</evidence>
<name>A0A382VII2_9ZZZZ</name>
<dbReference type="AlphaFoldDB" id="A0A382VII2"/>
<sequence>SDLAARQGGRSQRTGKSCGSASGQACRNAGQAARRTESLAGADGAVAAAWADGV</sequence>
<proteinExistence type="predicted"/>
<accession>A0A382VII2</accession>